<evidence type="ECO:0000313" key="2">
    <source>
        <dbReference type="EMBL" id="QIZ50493.1"/>
    </source>
</evidence>
<protein>
    <recommendedName>
        <fullName evidence="4">YeeE/YedE family protein</fullName>
    </recommendedName>
</protein>
<organism evidence="2 3">
    <name type="scientific">Dickeya zeae</name>
    <dbReference type="NCBI Taxonomy" id="204042"/>
    <lineage>
        <taxon>Bacteria</taxon>
        <taxon>Pseudomonadati</taxon>
        <taxon>Pseudomonadota</taxon>
        <taxon>Gammaproteobacteria</taxon>
        <taxon>Enterobacterales</taxon>
        <taxon>Pectobacteriaceae</taxon>
        <taxon>Dickeya</taxon>
    </lineage>
</organism>
<evidence type="ECO:0008006" key="4">
    <source>
        <dbReference type="Google" id="ProtNLM"/>
    </source>
</evidence>
<dbReference type="Proteomes" id="UP000500801">
    <property type="component" value="Chromosome"/>
</dbReference>
<keyword evidence="1" id="KW-0812">Transmembrane</keyword>
<name>A0AAE6YZ32_9GAMM</name>
<proteinExistence type="predicted"/>
<accession>A0AAE6YZ32</accession>
<feature type="transmembrane region" description="Helical" evidence="1">
    <location>
        <begin position="41"/>
        <end position="60"/>
    </location>
</feature>
<dbReference type="AlphaFoldDB" id="A0AAE6YZ32"/>
<dbReference type="EMBL" id="CP033622">
    <property type="protein sequence ID" value="QIZ50493.1"/>
    <property type="molecule type" value="Genomic_DNA"/>
</dbReference>
<keyword evidence="1" id="KW-1133">Transmembrane helix</keyword>
<gene>
    <name evidence="2" type="ORF">DWG24_06685</name>
</gene>
<dbReference type="Pfam" id="PF20398">
    <property type="entry name" value="DUF6691"/>
    <property type="match status" value="1"/>
</dbReference>
<feature type="transmembrane region" description="Helical" evidence="1">
    <location>
        <begin position="112"/>
        <end position="133"/>
    </location>
</feature>
<dbReference type="RefSeq" id="WP_168361946.1">
    <property type="nucleotide sequence ID" value="NZ_CP033622.1"/>
</dbReference>
<dbReference type="InterPro" id="IPR046513">
    <property type="entry name" value="DUF6691"/>
</dbReference>
<keyword evidence="1" id="KW-0472">Membrane</keyword>
<reference evidence="2 3" key="1">
    <citation type="submission" date="2018-11" db="EMBL/GenBank/DDBJ databases">
        <title>Complete genome sequence of Dickeya zeae strain CE1 infecting Canna edulis Ker-Gawl. in China.</title>
        <authorList>
            <person name="Zhang J."/>
            <person name="Lin B."/>
            <person name="Shen H."/>
            <person name="Jiang S."/>
            <person name="Pu X."/>
            <person name="Sun D."/>
        </authorList>
    </citation>
    <scope>NUCLEOTIDE SEQUENCE [LARGE SCALE GENOMIC DNA]</scope>
    <source>
        <strain evidence="2 3">CE1</strain>
    </source>
</reference>
<evidence type="ECO:0000256" key="1">
    <source>
        <dbReference type="SAM" id="Phobius"/>
    </source>
</evidence>
<sequence>MTLLVSFFSGLIFGLGLLISGMANPEKVLGFLNLSAAWDPSLLFVMVGAIAVGIVGFSLAKRRKTALLGMDMALPKSKTIDGPLTTGALLFGAGWGIAGICPGPALVLVGAGYTKGMLFTLAMLGGMGFAGLIKRS</sequence>
<evidence type="ECO:0000313" key="3">
    <source>
        <dbReference type="Proteomes" id="UP000500801"/>
    </source>
</evidence>
<feature type="transmembrane region" description="Helical" evidence="1">
    <location>
        <begin position="80"/>
        <end position="100"/>
    </location>
</feature>